<dbReference type="Pfam" id="PF03564">
    <property type="entry name" value="DUF1759"/>
    <property type="match status" value="1"/>
</dbReference>
<accession>A0A0R3PCL5</accession>
<reference evidence="3" key="1">
    <citation type="submission" date="2017-02" db="UniProtKB">
        <authorList>
            <consortium name="WormBaseParasite"/>
        </authorList>
    </citation>
    <scope>IDENTIFICATION</scope>
</reference>
<organism evidence="3">
    <name type="scientific">Angiostrongylus costaricensis</name>
    <name type="common">Nematode worm</name>
    <dbReference type="NCBI Taxonomy" id="334426"/>
    <lineage>
        <taxon>Eukaryota</taxon>
        <taxon>Metazoa</taxon>
        <taxon>Ecdysozoa</taxon>
        <taxon>Nematoda</taxon>
        <taxon>Chromadorea</taxon>
        <taxon>Rhabditida</taxon>
        <taxon>Rhabditina</taxon>
        <taxon>Rhabditomorpha</taxon>
        <taxon>Strongyloidea</taxon>
        <taxon>Metastrongylidae</taxon>
        <taxon>Angiostrongylus</taxon>
    </lineage>
</organism>
<name>A0A0R3PCL5_ANGCS</name>
<dbReference type="PANTHER" id="PTHR22954">
    <property type="entry name" value="RETROVIRAL PROTEASE-RELATED"/>
    <property type="match status" value="1"/>
</dbReference>
<dbReference type="PANTHER" id="PTHR22954:SF3">
    <property type="entry name" value="PROTEIN CBG08539"/>
    <property type="match status" value="1"/>
</dbReference>
<dbReference type="InterPro" id="IPR005312">
    <property type="entry name" value="DUF1759"/>
</dbReference>
<dbReference type="WBParaSite" id="ACOC_0000157401-mRNA-1">
    <property type="protein sequence ID" value="ACOC_0000157401-mRNA-1"/>
    <property type="gene ID" value="ACOC_0000157401"/>
</dbReference>
<reference evidence="1 2" key="2">
    <citation type="submission" date="2018-11" db="EMBL/GenBank/DDBJ databases">
        <authorList>
            <consortium name="Pathogen Informatics"/>
        </authorList>
    </citation>
    <scope>NUCLEOTIDE SEQUENCE [LARGE SCALE GENOMIC DNA]</scope>
    <source>
        <strain evidence="1 2">Costa Rica</strain>
    </source>
</reference>
<evidence type="ECO:0000313" key="3">
    <source>
        <dbReference type="WBParaSite" id="ACOC_0000157401-mRNA-1"/>
    </source>
</evidence>
<evidence type="ECO:0000313" key="1">
    <source>
        <dbReference type="EMBL" id="VDM53160.1"/>
    </source>
</evidence>
<proteinExistence type="predicted"/>
<dbReference type="OrthoDB" id="5863857at2759"/>
<dbReference type="EMBL" id="UYYA01000242">
    <property type="protein sequence ID" value="VDM53160.1"/>
    <property type="molecule type" value="Genomic_DNA"/>
</dbReference>
<sequence>MENVQTALDHLDSNISSIDDARERINANTEKTLELLDRATRYLFKFFKLKKTLEDAKDNVSSSTNFSSPAVNLPPSATPKFNEKPWEWDTFWEAFNHPVHSQGMDHFLKMNYLLDSLEEKTKAFVNQYRITRESYQMVITHLKNKYGNKQDLIDELLNSVQTTKANSDRLEDQQTLCKHLFSVMSQLAHNGEFVDATHL</sequence>
<evidence type="ECO:0000313" key="2">
    <source>
        <dbReference type="Proteomes" id="UP000267027"/>
    </source>
</evidence>
<dbReference type="AlphaFoldDB" id="A0A0R3PCL5"/>
<gene>
    <name evidence="1" type="ORF">ACOC_LOCUS1575</name>
</gene>
<protein>
    <submittedName>
        <fullName evidence="3">Spindle pole body component</fullName>
    </submittedName>
</protein>
<dbReference type="Proteomes" id="UP000267027">
    <property type="component" value="Unassembled WGS sequence"/>
</dbReference>
<keyword evidence="2" id="KW-1185">Reference proteome</keyword>